<dbReference type="HAMAP" id="MF_00037">
    <property type="entry name" value="MurB"/>
    <property type="match status" value="1"/>
</dbReference>
<evidence type="ECO:0000256" key="14">
    <source>
        <dbReference type="ARBA" id="ARBA00023002"/>
    </source>
</evidence>
<evidence type="ECO:0000256" key="13">
    <source>
        <dbReference type="ARBA" id="ARBA00022984"/>
    </source>
</evidence>
<reference evidence="22" key="1">
    <citation type="journal article" date="2019" name="Int. J. Syst. Evol. Microbiol.">
        <title>The Global Catalogue of Microorganisms (GCM) 10K type strain sequencing project: providing services to taxonomists for standard genome sequencing and annotation.</title>
        <authorList>
            <consortium name="The Broad Institute Genomics Platform"/>
            <consortium name="The Broad Institute Genome Sequencing Center for Infectious Disease"/>
            <person name="Wu L."/>
            <person name="Ma J."/>
        </authorList>
    </citation>
    <scope>NUCLEOTIDE SEQUENCE [LARGE SCALE GENOMIC DNA]</scope>
    <source>
        <strain evidence="22">CGMCC 4.7466</strain>
    </source>
</reference>
<dbReference type="EC" id="1.3.1.98" evidence="5 19"/>
<keyword evidence="11 19" id="KW-0521">NADP</keyword>
<dbReference type="GO" id="GO:0008762">
    <property type="term" value="F:UDP-N-acetylmuramate dehydrogenase activity"/>
    <property type="evidence" value="ECO:0007669"/>
    <property type="project" value="UniProtKB-EC"/>
</dbReference>
<comment type="caution">
    <text evidence="21">The sequence shown here is derived from an EMBL/GenBank/DDBJ whole genome shotgun (WGS) entry which is preliminary data.</text>
</comment>
<evidence type="ECO:0000256" key="12">
    <source>
        <dbReference type="ARBA" id="ARBA00022960"/>
    </source>
</evidence>
<dbReference type="Gene3D" id="3.90.78.10">
    <property type="entry name" value="UDP-N-acetylenolpyruvoylglucosamine reductase, C-terminal domain"/>
    <property type="match status" value="1"/>
</dbReference>
<keyword evidence="22" id="KW-1185">Reference proteome</keyword>
<evidence type="ECO:0000256" key="11">
    <source>
        <dbReference type="ARBA" id="ARBA00022857"/>
    </source>
</evidence>
<feature type="active site" evidence="19">
    <location>
        <position position="332"/>
    </location>
</feature>
<keyword evidence="12 19" id="KW-0133">Cell shape</keyword>
<dbReference type="Pfam" id="PF02873">
    <property type="entry name" value="MurB_C"/>
    <property type="match status" value="1"/>
</dbReference>
<keyword evidence="10 19" id="KW-0274">FAD</keyword>
<dbReference type="SUPFAM" id="SSF56194">
    <property type="entry name" value="Uridine diphospho-N-Acetylenolpyruvylglucosamine reductase, MurB, C-terminal domain"/>
    <property type="match status" value="1"/>
</dbReference>
<dbReference type="PANTHER" id="PTHR21071">
    <property type="entry name" value="UDP-N-ACETYLENOLPYRUVOYLGLUCOSAMINE REDUCTASE"/>
    <property type="match status" value="1"/>
</dbReference>
<evidence type="ECO:0000256" key="18">
    <source>
        <dbReference type="ARBA" id="ARBA00048914"/>
    </source>
</evidence>
<feature type="domain" description="FAD-binding PCMH-type" evidence="20">
    <location>
        <begin position="16"/>
        <end position="188"/>
    </location>
</feature>
<evidence type="ECO:0000256" key="15">
    <source>
        <dbReference type="ARBA" id="ARBA00023306"/>
    </source>
</evidence>
<dbReference type="Gene3D" id="3.30.43.10">
    <property type="entry name" value="Uridine Diphospho-n-acetylenolpyruvylglucosamine Reductase, domain 2"/>
    <property type="match status" value="1"/>
</dbReference>
<evidence type="ECO:0000256" key="3">
    <source>
        <dbReference type="ARBA" id="ARBA00004496"/>
    </source>
</evidence>
<dbReference type="PANTHER" id="PTHR21071:SF4">
    <property type="entry name" value="UDP-N-ACETYLENOLPYRUVOYLGLUCOSAMINE REDUCTASE"/>
    <property type="match status" value="1"/>
</dbReference>
<dbReference type="Proteomes" id="UP001595818">
    <property type="component" value="Unassembled WGS sequence"/>
</dbReference>
<evidence type="ECO:0000256" key="7">
    <source>
        <dbReference type="ARBA" id="ARBA00022490"/>
    </source>
</evidence>
<dbReference type="InterPro" id="IPR036318">
    <property type="entry name" value="FAD-bd_PCMH-like_sf"/>
</dbReference>
<proteinExistence type="inferred from homology"/>
<gene>
    <name evidence="19 21" type="primary">murB</name>
    <name evidence="21" type="ORF">ACFPFU_14915</name>
</gene>
<comment type="pathway">
    <text evidence="4 19">Cell wall biogenesis; peptidoglycan biosynthesis.</text>
</comment>
<keyword evidence="14 19" id="KW-0560">Oxidoreductase</keyword>
<comment type="catalytic activity">
    <reaction evidence="18 19">
        <text>UDP-N-acetyl-alpha-D-muramate + NADP(+) = UDP-N-acetyl-3-O-(1-carboxyvinyl)-alpha-D-glucosamine + NADPH + H(+)</text>
        <dbReference type="Rhea" id="RHEA:12248"/>
        <dbReference type="ChEBI" id="CHEBI:15378"/>
        <dbReference type="ChEBI" id="CHEBI:57783"/>
        <dbReference type="ChEBI" id="CHEBI:58349"/>
        <dbReference type="ChEBI" id="CHEBI:68483"/>
        <dbReference type="ChEBI" id="CHEBI:70757"/>
        <dbReference type="EC" id="1.3.1.98"/>
    </reaction>
</comment>
<feature type="active site" evidence="19">
    <location>
        <position position="164"/>
    </location>
</feature>
<dbReference type="NCBIfam" id="NF000755">
    <property type="entry name" value="PRK00046.1"/>
    <property type="match status" value="1"/>
</dbReference>
<evidence type="ECO:0000256" key="4">
    <source>
        <dbReference type="ARBA" id="ARBA00004752"/>
    </source>
</evidence>
<dbReference type="Pfam" id="PF01565">
    <property type="entry name" value="FAD_binding_4"/>
    <property type="match status" value="1"/>
</dbReference>
<dbReference type="InterPro" id="IPR016169">
    <property type="entry name" value="FAD-bd_PCMH_sub2"/>
</dbReference>
<dbReference type="InterPro" id="IPR036635">
    <property type="entry name" value="MurB_C_sf"/>
</dbReference>
<dbReference type="EMBL" id="JBHSJJ010000008">
    <property type="protein sequence ID" value="MFC4872987.1"/>
    <property type="molecule type" value="Genomic_DNA"/>
</dbReference>
<evidence type="ECO:0000256" key="8">
    <source>
        <dbReference type="ARBA" id="ARBA00022618"/>
    </source>
</evidence>
<keyword evidence="8 19" id="KW-0132">Cell division</keyword>
<dbReference type="InterPro" id="IPR016167">
    <property type="entry name" value="FAD-bd_PCMH_sub1"/>
</dbReference>
<evidence type="ECO:0000256" key="10">
    <source>
        <dbReference type="ARBA" id="ARBA00022827"/>
    </source>
</evidence>
<dbReference type="InterPro" id="IPR016166">
    <property type="entry name" value="FAD-bd_PCMH"/>
</dbReference>
<evidence type="ECO:0000259" key="20">
    <source>
        <dbReference type="PROSITE" id="PS51387"/>
    </source>
</evidence>
<evidence type="ECO:0000256" key="9">
    <source>
        <dbReference type="ARBA" id="ARBA00022630"/>
    </source>
</evidence>
<comment type="function">
    <text evidence="2 19">Cell wall formation.</text>
</comment>
<evidence type="ECO:0000313" key="21">
    <source>
        <dbReference type="EMBL" id="MFC4872987.1"/>
    </source>
</evidence>
<evidence type="ECO:0000256" key="1">
    <source>
        <dbReference type="ARBA" id="ARBA00001974"/>
    </source>
</evidence>
<dbReference type="InterPro" id="IPR011601">
    <property type="entry name" value="MurB_C"/>
</dbReference>
<evidence type="ECO:0000256" key="5">
    <source>
        <dbReference type="ARBA" id="ARBA00012518"/>
    </source>
</evidence>
<evidence type="ECO:0000256" key="19">
    <source>
        <dbReference type="HAMAP-Rule" id="MF_00037"/>
    </source>
</evidence>
<dbReference type="InterPro" id="IPR003170">
    <property type="entry name" value="MurB"/>
</dbReference>
<keyword evidence="9 19" id="KW-0285">Flavoprotein</keyword>
<comment type="cofactor">
    <cofactor evidence="1 19">
        <name>FAD</name>
        <dbReference type="ChEBI" id="CHEBI:57692"/>
    </cofactor>
</comment>
<evidence type="ECO:0000256" key="2">
    <source>
        <dbReference type="ARBA" id="ARBA00003921"/>
    </source>
</evidence>
<protein>
    <recommendedName>
        <fullName evidence="6 19">UDP-N-acetylenolpyruvoylglucosamine reductase</fullName>
        <ecNumber evidence="5 19">1.3.1.98</ecNumber>
    </recommendedName>
    <alternativeName>
        <fullName evidence="17 19">UDP-N-acetylmuramate dehydrogenase</fullName>
    </alternativeName>
</protein>
<dbReference type="PROSITE" id="PS51387">
    <property type="entry name" value="FAD_PCMH"/>
    <property type="match status" value="1"/>
</dbReference>
<dbReference type="SUPFAM" id="SSF56176">
    <property type="entry name" value="FAD-binding/transporter-associated domain-like"/>
    <property type="match status" value="1"/>
</dbReference>
<sequence length="336" mass="37828">MKILENVSLKEYNTFGIDKKAHFFIQAKEIQDIREAITWSRTQKLPLFVLGGGSNVLFTHDLEAVVLKVNIQGISISRESGEHVWLKAGAGVVWQDLVDHAIKKGWSGIENLSWIPGTVGASPMQNIGAYGVEIREVFDHLTAVNRETLQTETFDNEACCFGYRESIFKNHLKDKYIISYVVLKLNKQHHFNTSYGDVQKTLEELGYAPDIQSISEAVIRIRQKKLPDPKAIGNAGSFFKNPTLSQETFDRLKRRFPDIPGYTTANGVKIPAAWLIDQAGWKGKRFGQAGVHHRQPLVLVNFGAAEGKDILDLSKMIQEDISQKFGIHLEREVNVI</sequence>
<comment type="subcellular location">
    <subcellularLocation>
        <location evidence="3 19">Cytoplasm</location>
    </subcellularLocation>
</comment>
<evidence type="ECO:0000256" key="16">
    <source>
        <dbReference type="ARBA" id="ARBA00023316"/>
    </source>
</evidence>
<keyword evidence="13 19" id="KW-0573">Peptidoglycan synthesis</keyword>
<keyword evidence="15 19" id="KW-0131">Cell cycle</keyword>
<dbReference type="NCBIfam" id="TIGR00179">
    <property type="entry name" value="murB"/>
    <property type="match status" value="1"/>
</dbReference>
<dbReference type="Gene3D" id="3.30.465.10">
    <property type="match status" value="1"/>
</dbReference>
<evidence type="ECO:0000256" key="6">
    <source>
        <dbReference type="ARBA" id="ARBA00015188"/>
    </source>
</evidence>
<dbReference type="RefSeq" id="WP_377065568.1">
    <property type="nucleotide sequence ID" value="NZ_JBHSJJ010000008.1"/>
</dbReference>
<comment type="similarity">
    <text evidence="19">Belongs to the MurB family.</text>
</comment>
<dbReference type="InterPro" id="IPR006094">
    <property type="entry name" value="Oxid_FAD_bind_N"/>
</dbReference>
<organism evidence="21 22">
    <name type="scientific">Negadavirga shengliensis</name>
    <dbReference type="NCBI Taxonomy" id="1389218"/>
    <lineage>
        <taxon>Bacteria</taxon>
        <taxon>Pseudomonadati</taxon>
        <taxon>Bacteroidota</taxon>
        <taxon>Cytophagia</taxon>
        <taxon>Cytophagales</taxon>
        <taxon>Cyclobacteriaceae</taxon>
        <taxon>Negadavirga</taxon>
    </lineage>
</organism>
<keyword evidence="7 19" id="KW-0963">Cytoplasm</keyword>
<evidence type="ECO:0000313" key="22">
    <source>
        <dbReference type="Proteomes" id="UP001595818"/>
    </source>
</evidence>
<accession>A0ABV9T3C4</accession>
<keyword evidence="16 19" id="KW-0961">Cell wall biogenesis/degradation</keyword>
<feature type="active site" description="Proton donor" evidence="19">
    <location>
        <position position="237"/>
    </location>
</feature>
<evidence type="ECO:0000256" key="17">
    <source>
        <dbReference type="ARBA" id="ARBA00031026"/>
    </source>
</evidence>
<name>A0ABV9T3C4_9BACT</name>